<organism evidence="1 2">
    <name type="scientific">Hepatospora eriocheir</name>
    <dbReference type="NCBI Taxonomy" id="1081669"/>
    <lineage>
        <taxon>Eukaryota</taxon>
        <taxon>Fungi</taxon>
        <taxon>Fungi incertae sedis</taxon>
        <taxon>Microsporidia</taxon>
        <taxon>Hepatosporidae</taxon>
        <taxon>Hepatospora</taxon>
    </lineage>
</organism>
<gene>
    <name evidence="1" type="ORF">A0H76_2086</name>
</gene>
<evidence type="ECO:0000313" key="2">
    <source>
        <dbReference type="Proteomes" id="UP000192501"/>
    </source>
</evidence>
<dbReference type="EMBL" id="LTAI01000512">
    <property type="protein sequence ID" value="ORD98677.1"/>
    <property type="molecule type" value="Genomic_DNA"/>
</dbReference>
<comment type="caution">
    <text evidence="1">The sequence shown here is derived from an EMBL/GenBank/DDBJ whole genome shotgun (WGS) entry which is preliminary data.</text>
</comment>
<dbReference type="AlphaFoldDB" id="A0A1X0QFZ3"/>
<dbReference type="VEuPathDB" id="MicrosporidiaDB:A0H76_2086"/>
<evidence type="ECO:0000313" key="1">
    <source>
        <dbReference type="EMBL" id="ORD98677.1"/>
    </source>
</evidence>
<reference evidence="1 2" key="1">
    <citation type="journal article" date="2017" name="Environ. Microbiol.">
        <title>Decay of the glycolytic pathway and adaptation to intranuclear parasitism within Enterocytozoonidae microsporidia.</title>
        <authorList>
            <person name="Wiredu Boakye D."/>
            <person name="Jaroenlak P."/>
            <person name="Prachumwat A."/>
            <person name="Williams T.A."/>
            <person name="Bateman K.S."/>
            <person name="Itsathitphaisarn O."/>
            <person name="Sritunyalucksana K."/>
            <person name="Paszkiewicz K.H."/>
            <person name="Moore K.A."/>
            <person name="Stentiford G.D."/>
            <person name="Williams B.A."/>
        </authorList>
    </citation>
    <scope>NUCLEOTIDE SEQUENCE [LARGE SCALE GENOMIC DNA]</scope>
    <source>
        <strain evidence="2">canceri</strain>
    </source>
</reference>
<proteinExistence type="predicted"/>
<dbReference type="Proteomes" id="UP000192501">
    <property type="component" value="Unassembled WGS sequence"/>
</dbReference>
<name>A0A1X0QFZ3_9MICR</name>
<protein>
    <submittedName>
        <fullName evidence="1">Uncharacterized protein</fullName>
    </submittedName>
</protein>
<accession>A0A1X0QFZ3</accession>
<sequence length="61" mass="7505">MKNMLKIYKNVLTSKQGFLFKELQWWPKKLQYPHRLNMKTMNFETDNKLVMSSNMYKKMSL</sequence>